<feature type="transmembrane region" description="Helical" evidence="6">
    <location>
        <begin position="170"/>
        <end position="189"/>
    </location>
</feature>
<evidence type="ECO:0000256" key="5">
    <source>
        <dbReference type="ARBA" id="ARBA00023136"/>
    </source>
</evidence>
<gene>
    <name evidence="8" type="ORF">DW820_02630</name>
</gene>
<keyword evidence="5 6" id="KW-0472">Membrane</keyword>
<dbReference type="Pfam" id="PF12698">
    <property type="entry name" value="ABC2_membrane_3"/>
    <property type="match status" value="1"/>
</dbReference>
<dbReference type="PANTHER" id="PTHR30294:SF29">
    <property type="entry name" value="MULTIDRUG ABC TRANSPORTER PERMEASE YBHS-RELATED"/>
    <property type="match status" value="1"/>
</dbReference>
<dbReference type="RefSeq" id="WP_118095376.1">
    <property type="nucleotide sequence ID" value="NZ_QSIO01000001.1"/>
</dbReference>
<keyword evidence="3 6" id="KW-0812">Transmembrane</keyword>
<dbReference type="PANTHER" id="PTHR30294">
    <property type="entry name" value="MEMBRANE COMPONENT OF ABC TRANSPORTER YHHJ-RELATED"/>
    <property type="match status" value="1"/>
</dbReference>
<feature type="transmembrane region" description="Helical" evidence="6">
    <location>
        <begin position="304"/>
        <end position="322"/>
    </location>
</feature>
<dbReference type="Proteomes" id="UP000285773">
    <property type="component" value="Unassembled WGS sequence"/>
</dbReference>
<protein>
    <submittedName>
        <fullName evidence="8">ABC transporter permease</fullName>
    </submittedName>
</protein>
<dbReference type="EMBL" id="QSIO01000001">
    <property type="protein sequence ID" value="RHC96040.1"/>
    <property type="molecule type" value="Genomic_DNA"/>
</dbReference>
<reference evidence="8 9" key="1">
    <citation type="submission" date="2018-08" db="EMBL/GenBank/DDBJ databases">
        <title>A genome reference for cultivated species of the human gut microbiota.</title>
        <authorList>
            <person name="Zou Y."/>
            <person name="Xue W."/>
            <person name="Luo G."/>
        </authorList>
    </citation>
    <scope>NUCLEOTIDE SEQUENCE [LARGE SCALE GENOMIC DNA]</scope>
    <source>
        <strain evidence="8 9">AM33-3BH</strain>
    </source>
</reference>
<dbReference type="GO" id="GO:0005886">
    <property type="term" value="C:plasma membrane"/>
    <property type="evidence" value="ECO:0007669"/>
    <property type="project" value="UniProtKB-SubCell"/>
</dbReference>
<feature type="transmembrane region" description="Helical" evidence="6">
    <location>
        <begin position="265"/>
        <end position="292"/>
    </location>
</feature>
<name>A0A414CM32_STRPA</name>
<evidence type="ECO:0000256" key="1">
    <source>
        <dbReference type="ARBA" id="ARBA00004651"/>
    </source>
</evidence>
<dbReference type="InterPro" id="IPR013525">
    <property type="entry name" value="ABC2_TM"/>
</dbReference>
<evidence type="ECO:0000256" key="4">
    <source>
        <dbReference type="ARBA" id="ARBA00022989"/>
    </source>
</evidence>
<feature type="transmembrane region" description="Helical" evidence="6">
    <location>
        <begin position="329"/>
        <end position="347"/>
    </location>
</feature>
<accession>A0A414CM32</accession>
<dbReference type="GO" id="GO:0140359">
    <property type="term" value="F:ABC-type transporter activity"/>
    <property type="evidence" value="ECO:0007669"/>
    <property type="project" value="InterPro"/>
</dbReference>
<evidence type="ECO:0000313" key="9">
    <source>
        <dbReference type="Proteomes" id="UP000285773"/>
    </source>
</evidence>
<feature type="transmembrane region" description="Helical" evidence="6">
    <location>
        <begin position="359"/>
        <end position="382"/>
    </location>
</feature>
<keyword evidence="2" id="KW-1003">Cell membrane</keyword>
<evidence type="ECO:0000313" key="8">
    <source>
        <dbReference type="EMBL" id="RHC96040.1"/>
    </source>
</evidence>
<feature type="domain" description="ABC-2 type transporter transmembrane" evidence="7">
    <location>
        <begin position="19"/>
        <end position="378"/>
    </location>
</feature>
<comment type="caution">
    <text evidence="8">The sequence shown here is derived from an EMBL/GenBank/DDBJ whole genome shotgun (WGS) entry which is preliminary data.</text>
</comment>
<keyword evidence="4 6" id="KW-1133">Transmembrane helix</keyword>
<dbReference type="AlphaFoldDB" id="A0A414CM32"/>
<comment type="subcellular location">
    <subcellularLocation>
        <location evidence="1">Cell membrane</location>
        <topology evidence="1">Multi-pass membrane protein</topology>
    </subcellularLocation>
</comment>
<proteinExistence type="predicted"/>
<evidence type="ECO:0000256" key="6">
    <source>
        <dbReference type="SAM" id="Phobius"/>
    </source>
</evidence>
<dbReference type="InterPro" id="IPR051449">
    <property type="entry name" value="ABC-2_transporter_component"/>
</dbReference>
<organism evidence="8 9">
    <name type="scientific">Streptococcus parasanguinis</name>
    <dbReference type="NCBI Taxonomy" id="1318"/>
    <lineage>
        <taxon>Bacteria</taxon>
        <taxon>Bacillati</taxon>
        <taxon>Bacillota</taxon>
        <taxon>Bacilli</taxon>
        <taxon>Lactobacillales</taxon>
        <taxon>Streptococcaceae</taxon>
        <taxon>Streptococcus</taxon>
    </lineage>
</organism>
<evidence type="ECO:0000259" key="7">
    <source>
        <dbReference type="Pfam" id="PF12698"/>
    </source>
</evidence>
<feature type="transmembrane region" description="Helical" evidence="6">
    <location>
        <begin position="216"/>
        <end position="244"/>
    </location>
</feature>
<evidence type="ECO:0000256" key="3">
    <source>
        <dbReference type="ARBA" id="ARBA00022692"/>
    </source>
</evidence>
<evidence type="ECO:0000256" key="2">
    <source>
        <dbReference type="ARBA" id="ARBA00022475"/>
    </source>
</evidence>
<sequence>MKQMFVVMKETYIRQVKSWSFLFMVFGPFLFLGLSIGIGYLTGSSTDAKNQVALVTEVPAVKESLKGTDGLTLDYKDEAAAKKAIKDEKAAAYLTVDEKDGQLEATYVGDQAMKTDLKSLVAAKLSQVQQGINLANANLSKEQLTALSQQVSLKEKIDEKKEGLKMVQTMVAGALGMLLYMILMFYSGITAQEVASEKGTKIMEVVFSSIKATDYFFARMLGLFGVIFTHIFVYVVGLVAVWIFRADIPVVKDFLAPNSPITQHLAEAISLNTVFFIILGVFMYVVLSAFLGSTVARPEDSGKAISPLMMLVLFSFFGVTTLGSAGDVFLLKIGSYIPFISTFFMPFRTINGYATGLESWASLGIAVLFTIVGTVLIARIYASLILQTDDLGPWKTIKRALSYR</sequence>
<feature type="transmembrane region" description="Helical" evidence="6">
    <location>
        <begin position="20"/>
        <end position="41"/>
    </location>
</feature>